<dbReference type="Gene3D" id="3.30.420.10">
    <property type="entry name" value="Ribonuclease H-like superfamily/Ribonuclease H"/>
    <property type="match status" value="1"/>
</dbReference>
<organism evidence="2 3">
    <name type="scientific">Nelumbo nucifera</name>
    <name type="common">Sacred lotus</name>
    <dbReference type="NCBI Taxonomy" id="4432"/>
    <lineage>
        <taxon>Eukaryota</taxon>
        <taxon>Viridiplantae</taxon>
        <taxon>Streptophyta</taxon>
        <taxon>Embryophyta</taxon>
        <taxon>Tracheophyta</taxon>
        <taxon>Spermatophyta</taxon>
        <taxon>Magnoliopsida</taxon>
        <taxon>Proteales</taxon>
        <taxon>Nelumbonaceae</taxon>
        <taxon>Nelumbo</taxon>
    </lineage>
</organism>
<dbReference type="PANTHER" id="PTHR47074">
    <property type="entry name" value="BNAC02G40300D PROTEIN"/>
    <property type="match status" value="1"/>
</dbReference>
<gene>
    <name evidence="2" type="ORF">HUJ06_013094</name>
</gene>
<dbReference type="SUPFAM" id="SSF53098">
    <property type="entry name" value="Ribonuclease H-like"/>
    <property type="match status" value="1"/>
</dbReference>
<protein>
    <recommendedName>
        <fullName evidence="1">RNase H type-1 domain-containing protein</fullName>
    </recommendedName>
</protein>
<dbReference type="InterPro" id="IPR044730">
    <property type="entry name" value="RNase_H-like_dom_plant"/>
</dbReference>
<evidence type="ECO:0000313" key="2">
    <source>
        <dbReference type="EMBL" id="DAD38772.1"/>
    </source>
</evidence>
<evidence type="ECO:0000313" key="3">
    <source>
        <dbReference type="Proteomes" id="UP000607653"/>
    </source>
</evidence>
<dbReference type="InterPro" id="IPR002156">
    <property type="entry name" value="RNaseH_domain"/>
</dbReference>
<proteinExistence type="predicted"/>
<name>A0A822Z1A2_NELNU</name>
<dbReference type="GO" id="GO:0003676">
    <property type="term" value="F:nucleic acid binding"/>
    <property type="evidence" value="ECO:0007669"/>
    <property type="project" value="InterPro"/>
</dbReference>
<dbReference type="AlphaFoldDB" id="A0A822Z1A2"/>
<dbReference type="InterPro" id="IPR012337">
    <property type="entry name" value="RNaseH-like_sf"/>
</dbReference>
<accession>A0A822Z1A2</accession>
<dbReference type="EMBL" id="DUZY01000005">
    <property type="protein sequence ID" value="DAD38772.1"/>
    <property type="molecule type" value="Genomic_DNA"/>
</dbReference>
<feature type="domain" description="RNase H type-1" evidence="1">
    <location>
        <begin position="35"/>
        <end position="113"/>
    </location>
</feature>
<dbReference type="PANTHER" id="PTHR47074:SF11">
    <property type="entry name" value="REVERSE TRANSCRIPTASE-LIKE PROTEIN"/>
    <property type="match status" value="1"/>
</dbReference>
<dbReference type="Pfam" id="PF13456">
    <property type="entry name" value="RVT_3"/>
    <property type="match status" value="1"/>
</dbReference>
<dbReference type="CDD" id="cd06222">
    <property type="entry name" value="RNase_H_like"/>
    <property type="match status" value="1"/>
</dbReference>
<reference evidence="2 3" key="1">
    <citation type="journal article" date="2020" name="Mol. Biol. Evol.">
        <title>Distinct Expression and Methylation Patterns for Genes with Different Fates following a Single Whole-Genome Duplication in Flowering Plants.</title>
        <authorList>
            <person name="Shi T."/>
            <person name="Rahmani R.S."/>
            <person name="Gugger P.F."/>
            <person name="Wang M."/>
            <person name="Li H."/>
            <person name="Zhang Y."/>
            <person name="Li Z."/>
            <person name="Wang Q."/>
            <person name="Van de Peer Y."/>
            <person name="Marchal K."/>
            <person name="Chen J."/>
        </authorList>
    </citation>
    <scope>NUCLEOTIDE SEQUENCE [LARGE SCALE GENOMIC DNA]</scope>
    <source>
        <tissue evidence="2">Leaf</tissue>
    </source>
</reference>
<keyword evidence="3" id="KW-1185">Reference proteome</keyword>
<dbReference type="InterPro" id="IPR052929">
    <property type="entry name" value="RNase_H-like_EbsB-rel"/>
</dbReference>
<dbReference type="Proteomes" id="UP000607653">
    <property type="component" value="Unassembled WGS sequence"/>
</dbReference>
<comment type="caution">
    <text evidence="2">The sequence shown here is derived from an EMBL/GenBank/DDBJ whole genome shotgun (WGS) entry which is preliminary data.</text>
</comment>
<dbReference type="InterPro" id="IPR036397">
    <property type="entry name" value="RNaseH_sf"/>
</dbReference>
<sequence>MKSHQMEDIQGVHHSDVHTLVSSWKLPDDGCLKLNSDGAFVSSSSVAFGMVVRNSSSRCLEVSFDPSQEYSPVQAEVVVVIAALKLATSLNCLEFTIESDCSQLLDYILNSNSGSHLD</sequence>
<dbReference type="GO" id="GO:0004523">
    <property type="term" value="F:RNA-DNA hybrid ribonuclease activity"/>
    <property type="evidence" value="ECO:0007669"/>
    <property type="project" value="InterPro"/>
</dbReference>
<evidence type="ECO:0000259" key="1">
    <source>
        <dbReference type="Pfam" id="PF13456"/>
    </source>
</evidence>